<feature type="compositionally biased region" description="Polar residues" evidence="1">
    <location>
        <begin position="76"/>
        <end position="87"/>
    </location>
</feature>
<feature type="compositionally biased region" description="Basic and acidic residues" evidence="1">
    <location>
        <begin position="155"/>
        <end position="174"/>
    </location>
</feature>
<feature type="compositionally biased region" description="Polar residues" evidence="1">
    <location>
        <begin position="32"/>
        <end position="51"/>
    </location>
</feature>
<sequence>MKAIQPSQPAYPRWLDPALAEEYIVPDKLQKSRSISATHSAASLDSRSSPNPFLESARQTRSSSRYSEPSRSFTSTPFLGTRPTQSKEMLEKENQDLRRRLAETEVQRDAAETHAVFASRQAAVAQYKLNKTKEKTTGKSIRFPTSSRVVTSQQGRDEAKKYEESRKKKQDAAQKKKLAKRTKEREDLVRRSTLVKTMTFTGSLSSKNKTELGDLAAALDIPSEGLTVSKLREDISQYFMEHPDMKLDERYLGIFSRSRKRPVPAETEDEMPPAHTSIPEPPPRAQRRRLNTAAPTDSPLSTFESDQRPISYMQTHPVSTSFPSTTGINSHQQATSSTYQSQPLSYYNPYVHLGDPLHRQHSSFPNSSGPDSDVRASYMYPRSYTYHQ</sequence>
<organism evidence="2 3">
    <name type="scientific">Armillaria luteobubalina</name>
    <dbReference type="NCBI Taxonomy" id="153913"/>
    <lineage>
        <taxon>Eukaryota</taxon>
        <taxon>Fungi</taxon>
        <taxon>Dikarya</taxon>
        <taxon>Basidiomycota</taxon>
        <taxon>Agaricomycotina</taxon>
        <taxon>Agaricomycetes</taxon>
        <taxon>Agaricomycetidae</taxon>
        <taxon>Agaricales</taxon>
        <taxon>Marasmiineae</taxon>
        <taxon>Physalacriaceae</taxon>
        <taxon>Armillaria</taxon>
    </lineage>
</organism>
<feature type="region of interest" description="Disordered" evidence="1">
    <location>
        <begin position="135"/>
        <end position="185"/>
    </location>
</feature>
<protein>
    <submittedName>
        <fullName evidence="2">Uncharacterized protein</fullName>
    </submittedName>
</protein>
<evidence type="ECO:0000313" key="2">
    <source>
        <dbReference type="EMBL" id="KAK0481104.1"/>
    </source>
</evidence>
<feature type="compositionally biased region" description="Polar residues" evidence="1">
    <location>
        <begin position="143"/>
        <end position="154"/>
    </location>
</feature>
<proteinExistence type="predicted"/>
<dbReference type="AlphaFoldDB" id="A0AA39PBR5"/>
<feature type="compositionally biased region" description="Polar residues" evidence="1">
    <location>
        <begin position="312"/>
        <end position="341"/>
    </location>
</feature>
<comment type="caution">
    <text evidence="2">The sequence shown here is derived from an EMBL/GenBank/DDBJ whole genome shotgun (WGS) entry which is preliminary data.</text>
</comment>
<feature type="compositionally biased region" description="Basic and acidic residues" evidence="1">
    <location>
        <begin position="88"/>
        <end position="105"/>
    </location>
</feature>
<feature type="region of interest" description="Disordered" evidence="1">
    <location>
        <begin position="258"/>
        <end position="341"/>
    </location>
</feature>
<feature type="region of interest" description="Disordered" evidence="1">
    <location>
        <begin position="31"/>
        <end position="105"/>
    </location>
</feature>
<keyword evidence="3" id="KW-1185">Reference proteome</keyword>
<accession>A0AA39PBR5</accession>
<evidence type="ECO:0000313" key="3">
    <source>
        <dbReference type="Proteomes" id="UP001175228"/>
    </source>
</evidence>
<name>A0AA39PBR5_9AGAR</name>
<feature type="region of interest" description="Disordered" evidence="1">
    <location>
        <begin position="357"/>
        <end position="388"/>
    </location>
</feature>
<evidence type="ECO:0000256" key="1">
    <source>
        <dbReference type="SAM" id="MobiDB-lite"/>
    </source>
</evidence>
<feature type="compositionally biased region" description="Low complexity" evidence="1">
    <location>
        <begin position="61"/>
        <end position="75"/>
    </location>
</feature>
<dbReference type="Proteomes" id="UP001175228">
    <property type="component" value="Unassembled WGS sequence"/>
</dbReference>
<gene>
    <name evidence="2" type="ORF">EDD18DRAFT_798382</name>
</gene>
<reference evidence="2" key="1">
    <citation type="submission" date="2023-06" db="EMBL/GenBank/DDBJ databases">
        <authorList>
            <consortium name="Lawrence Berkeley National Laboratory"/>
            <person name="Ahrendt S."/>
            <person name="Sahu N."/>
            <person name="Indic B."/>
            <person name="Wong-Bajracharya J."/>
            <person name="Merenyi Z."/>
            <person name="Ke H.-M."/>
            <person name="Monk M."/>
            <person name="Kocsube S."/>
            <person name="Drula E."/>
            <person name="Lipzen A."/>
            <person name="Balint B."/>
            <person name="Henrissat B."/>
            <person name="Andreopoulos B."/>
            <person name="Martin F.M."/>
            <person name="Harder C.B."/>
            <person name="Rigling D."/>
            <person name="Ford K.L."/>
            <person name="Foster G.D."/>
            <person name="Pangilinan J."/>
            <person name="Papanicolaou A."/>
            <person name="Barry K."/>
            <person name="LaButti K."/>
            <person name="Viragh M."/>
            <person name="Koriabine M."/>
            <person name="Yan M."/>
            <person name="Riley R."/>
            <person name="Champramary S."/>
            <person name="Plett K.L."/>
            <person name="Tsai I.J."/>
            <person name="Slot J."/>
            <person name="Sipos G."/>
            <person name="Plett J."/>
            <person name="Nagy L.G."/>
            <person name="Grigoriev I.V."/>
        </authorList>
    </citation>
    <scope>NUCLEOTIDE SEQUENCE</scope>
    <source>
        <strain evidence="2">HWK02</strain>
    </source>
</reference>
<dbReference type="EMBL" id="JAUEPU010000074">
    <property type="protein sequence ID" value="KAK0481104.1"/>
    <property type="molecule type" value="Genomic_DNA"/>
</dbReference>
<feature type="compositionally biased region" description="Polar residues" evidence="1">
    <location>
        <begin position="293"/>
        <end position="304"/>
    </location>
</feature>